<dbReference type="InterPro" id="IPR018931">
    <property type="entry name" value="DUF2520"/>
</dbReference>
<dbReference type="InterPro" id="IPR019665">
    <property type="entry name" value="OxRdtase/DH_put_Rossmann_dom"/>
</dbReference>
<dbReference type="PANTHER" id="PTHR40459:SF1">
    <property type="entry name" value="CONSERVED HYPOTHETICAL ALANINE AND LEUCINE RICH PROTEIN"/>
    <property type="match status" value="1"/>
</dbReference>
<accession>R1CP22</accession>
<dbReference type="Proteomes" id="UP000013378">
    <property type="component" value="Unassembled WGS sequence"/>
</dbReference>
<dbReference type="SUPFAM" id="SSF51735">
    <property type="entry name" value="NAD(P)-binding Rossmann-fold domains"/>
    <property type="match status" value="1"/>
</dbReference>
<dbReference type="PATRIC" id="fig|1304284.3.peg.1476"/>
<comment type="caution">
    <text evidence="3">The sequence shown here is derived from an EMBL/GenBank/DDBJ whole genome shotgun (WGS) entry which is preliminary data.</text>
</comment>
<dbReference type="PANTHER" id="PTHR40459">
    <property type="entry name" value="CONSERVED HYPOTHETICAL ALANINE AND LEUCINE RICH PROTEIN"/>
    <property type="match status" value="1"/>
</dbReference>
<evidence type="ECO:0000259" key="2">
    <source>
        <dbReference type="Pfam" id="PF10728"/>
    </source>
</evidence>
<evidence type="ECO:0000313" key="4">
    <source>
        <dbReference type="Proteomes" id="UP000013378"/>
    </source>
</evidence>
<dbReference type="eggNOG" id="COG5495">
    <property type="taxonomic scope" value="Bacteria"/>
</dbReference>
<dbReference type="Gene3D" id="1.10.1040.20">
    <property type="entry name" value="ProC-like, C-terminal domain"/>
    <property type="match status" value="1"/>
</dbReference>
<keyword evidence="4" id="KW-1185">Reference proteome</keyword>
<dbReference type="SUPFAM" id="SSF48179">
    <property type="entry name" value="6-phosphogluconate dehydrogenase C-terminal domain-like"/>
    <property type="match status" value="1"/>
</dbReference>
<dbReference type="Pfam" id="PF10727">
    <property type="entry name" value="Rossmann-like"/>
    <property type="match status" value="1"/>
</dbReference>
<dbReference type="InterPro" id="IPR037108">
    <property type="entry name" value="TM1727-like_C_sf"/>
</dbReference>
<dbReference type="RefSeq" id="WP_006313295.1">
    <property type="nucleotide sequence ID" value="NZ_ARZA01000172.1"/>
</dbReference>
<name>R1CP22_9FIRM</name>
<sequence length="288" mass="32347">MRIGFIGAGKVGTAFGKYLKKYGFKVYGYYSRTYESALKAAKYTDTKAVENIEEIVVNTDIIFITTKDDEIRNVSNRLVQKNLLIKGKILIHMSGAASSDILIKAKEQGSCIYSLHPLQSFADIDKAVKDLEDTIFSLEGDEEKINVIEDILKKTDNEYFKLNANQKSIYHAAACVVSNYLVTLMDYGLSLFESIGIDKEKGFKALLPLIDGTLKNIYDLGTEKALTGPIARGDTNTIERHLKSMQENNLKSIDFYKLLGAKTVDLAKKEKLENKEKITYLKNILKEV</sequence>
<reference evidence="3 4" key="1">
    <citation type="journal article" date="2015" name="Geomicrobiol. J.">
        <title>Caldisalinibacter kiritimatiensis gen. nov., sp. nov., a moderately thermohalophilic thiosulfate-reducing bacterium from a hypersaline microbial mat.</title>
        <authorList>
            <person name="Ben Hania W."/>
            <person name="Joseph M."/>
            <person name="Fiebig A."/>
            <person name="Bunk B."/>
            <person name="Klenk H.-P."/>
            <person name="Fardeau M.-L."/>
            <person name="Spring S."/>
        </authorList>
    </citation>
    <scope>NUCLEOTIDE SEQUENCE [LARGE SCALE GENOMIC DNA]</scope>
    <source>
        <strain evidence="3 4">L21-TH-D2</strain>
    </source>
</reference>
<protein>
    <recommendedName>
        <fullName evidence="5">DUF2520 domain-containing protein</fullName>
    </recommendedName>
</protein>
<dbReference type="EMBL" id="ARZA01000172">
    <property type="protein sequence ID" value="EOD00446.1"/>
    <property type="molecule type" value="Genomic_DNA"/>
</dbReference>
<dbReference type="OrthoDB" id="9810755at2"/>
<dbReference type="AlphaFoldDB" id="R1CP22"/>
<dbReference type="InterPro" id="IPR008927">
    <property type="entry name" value="6-PGluconate_DH-like_C_sf"/>
</dbReference>
<evidence type="ECO:0008006" key="5">
    <source>
        <dbReference type="Google" id="ProtNLM"/>
    </source>
</evidence>
<feature type="domain" description="Putative oxidoreductase/dehydrogenase Rossmann-like" evidence="1">
    <location>
        <begin position="2"/>
        <end position="117"/>
    </location>
</feature>
<dbReference type="Pfam" id="PF10728">
    <property type="entry name" value="DUF2520"/>
    <property type="match status" value="1"/>
</dbReference>
<evidence type="ECO:0000313" key="3">
    <source>
        <dbReference type="EMBL" id="EOD00446.1"/>
    </source>
</evidence>
<dbReference type="InterPro" id="IPR036291">
    <property type="entry name" value="NAD(P)-bd_dom_sf"/>
</dbReference>
<dbReference type="STRING" id="1304284.L21TH_1507"/>
<organism evidence="3 4">
    <name type="scientific">Caldisalinibacter kiritimatiensis</name>
    <dbReference type="NCBI Taxonomy" id="1304284"/>
    <lineage>
        <taxon>Bacteria</taxon>
        <taxon>Bacillati</taxon>
        <taxon>Bacillota</taxon>
        <taxon>Tissierellia</taxon>
        <taxon>Tissierellales</taxon>
        <taxon>Thermohalobacteraceae</taxon>
        <taxon>Caldisalinibacter</taxon>
    </lineage>
</organism>
<evidence type="ECO:0000259" key="1">
    <source>
        <dbReference type="Pfam" id="PF10727"/>
    </source>
</evidence>
<dbReference type="Gene3D" id="3.40.50.720">
    <property type="entry name" value="NAD(P)-binding Rossmann-like Domain"/>
    <property type="match status" value="1"/>
</dbReference>
<gene>
    <name evidence="3" type="ORF">L21TH_1507</name>
</gene>
<feature type="domain" description="DUF2520" evidence="2">
    <location>
        <begin position="135"/>
        <end position="262"/>
    </location>
</feature>
<proteinExistence type="predicted"/>